<sequence>MKRLQFMKQLLSSRTGLQIQGSEKRLTPTINCPSALWFVDERAFTGLTLGRPTALTSIFSREERASINPQRSLSRYAS</sequence>
<proteinExistence type="predicted"/>
<comment type="caution">
    <text evidence="1">The sequence shown here is derived from an EMBL/GenBank/DDBJ whole genome shotgun (WGS) entry which is preliminary data.</text>
</comment>
<name>A0AAE0XPT8_9GAST</name>
<reference evidence="1" key="1">
    <citation type="journal article" date="2023" name="G3 (Bethesda)">
        <title>A reference genome for the long-term kleptoplast-retaining sea slug Elysia crispata morphotype clarki.</title>
        <authorList>
            <person name="Eastman K.E."/>
            <person name="Pendleton A.L."/>
            <person name="Shaikh M.A."/>
            <person name="Suttiyut T."/>
            <person name="Ogas R."/>
            <person name="Tomko P."/>
            <person name="Gavelis G."/>
            <person name="Widhalm J.R."/>
            <person name="Wisecaver J.H."/>
        </authorList>
    </citation>
    <scope>NUCLEOTIDE SEQUENCE</scope>
    <source>
        <strain evidence="1">ECLA1</strain>
    </source>
</reference>
<evidence type="ECO:0000313" key="1">
    <source>
        <dbReference type="EMBL" id="KAK3702554.1"/>
    </source>
</evidence>
<dbReference type="Proteomes" id="UP001283361">
    <property type="component" value="Unassembled WGS sequence"/>
</dbReference>
<gene>
    <name evidence="1" type="ORF">RRG08_042547</name>
</gene>
<accession>A0AAE0XPT8</accession>
<dbReference type="EMBL" id="JAWDGP010007852">
    <property type="protein sequence ID" value="KAK3702554.1"/>
    <property type="molecule type" value="Genomic_DNA"/>
</dbReference>
<dbReference type="AlphaFoldDB" id="A0AAE0XPT8"/>
<keyword evidence="2" id="KW-1185">Reference proteome</keyword>
<evidence type="ECO:0000313" key="2">
    <source>
        <dbReference type="Proteomes" id="UP001283361"/>
    </source>
</evidence>
<protein>
    <submittedName>
        <fullName evidence="1">Uncharacterized protein</fullName>
    </submittedName>
</protein>
<organism evidence="1 2">
    <name type="scientific">Elysia crispata</name>
    <name type="common">lettuce slug</name>
    <dbReference type="NCBI Taxonomy" id="231223"/>
    <lineage>
        <taxon>Eukaryota</taxon>
        <taxon>Metazoa</taxon>
        <taxon>Spiralia</taxon>
        <taxon>Lophotrochozoa</taxon>
        <taxon>Mollusca</taxon>
        <taxon>Gastropoda</taxon>
        <taxon>Heterobranchia</taxon>
        <taxon>Euthyneura</taxon>
        <taxon>Panpulmonata</taxon>
        <taxon>Sacoglossa</taxon>
        <taxon>Placobranchoidea</taxon>
        <taxon>Plakobranchidae</taxon>
        <taxon>Elysia</taxon>
    </lineage>
</organism>